<accession>A0A261T2I8</accession>
<dbReference type="PANTHER" id="PTHR43814:SF1">
    <property type="entry name" value="ARGININOSUCCINATE LYASE"/>
    <property type="match status" value="1"/>
</dbReference>
<keyword evidence="5 9" id="KW-0456">Lyase</keyword>
<reference evidence="9 10" key="1">
    <citation type="submission" date="2017-05" db="EMBL/GenBank/DDBJ databases">
        <title>Complete and WGS of Bordetella genogroups.</title>
        <authorList>
            <person name="Spilker T."/>
            <person name="LiPuma J."/>
        </authorList>
    </citation>
    <scope>NUCLEOTIDE SEQUENCE [LARGE SCALE GENOMIC DNA]</scope>
    <source>
        <strain evidence="9 10">AU10456</strain>
    </source>
</reference>
<feature type="domain" description="Argininosuccinate lyase C-terminal" evidence="8">
    <location>
        <begin position="368"/>
        <end position="451"/>
    </location>
</feature>
<dbReference type="Gene3D" id="1.20.200.10">
    <property type="entry name" value="Fumarase/aspartase (Central domain)"/>
    <property type="match status" value="1"/>
</dbReference>
<dbReference type="InterPro" id="IPR000362">
    <property type="entry name" value="Fumarate_lyase_fam"/>
</dbReference>
<evidence type="ECO:0000259" key="8">
    <source>
        <dbReference type="Pfam" id="PF14698"/>
    </source>
</evidence>
<evidence type="ECO:0000313" key="9">
    <source>
        <dbReference type="EMBL" id="OZI43858.1"/>
    </source>
</evidence>
<evidence type="ECO:0000259" key="7">
    <source>
        <dbReference type="Pfam" id="PF00206"/>
    </source>
</evidence>
<dbReference type="Pfam" id="PF14698">
    <property type="entry name" value="ASL_C2"/>
    <property type="match status" value="1"/>
</dbReference>
<dbReference type="Pfam" id="PF00206">
    <property type="entry name" value="Lyase_1"/>
    <property type="match status" value="1"/>
</dbReference>
<name>A0A261T2I8_9BORD</name>
<dbReference type="PRINTS" id="PR00149">
    <property type="entry name" value="FUMRATELYASE"/>
</dbReference>
<comment type="catalytic activity">
    <reaction evidence="1">
        <text>2-(N(omega)-L-arginino)succinate = fumarate + L-arginine</text>
        <dbReference type="Rhea" id="RHEA:24020"/>
        <dbReference type="ChEBI" id="CHEBI:29806"/>
        <dbReference type="ChEBI" id="CHEBI:32682"/>
        <dbReference type="ChEBI" id="CHEBI:57472"/>
        <dbReference type="EC" id="4.3.2.1"/>
    </reaction>
</comment>
<dbReference type="Gene3D" id="1.10.40.30">
    <property type="entry name" value="Fumarase/aspartase (C-terminal domain)"/>
    <property type="match status" value="1"/>
</dbReference>
<feature type="signal peptide" evidence="6">
    <location>
        <begin position="1"/>
        <end position="30"/>
    </location>
</feature>
<dbReference type="OrthoDB" id="9769623at2"/>
<dbReference type="PRINTS" id="PR00145">
    <property type="entry name" value="ARGSUCLYASE"/>
</dbReference>
<feature type="chain" id="PRO_5011994822" description="argininosuccinate lyase" evidence="6">
    <location>
        <begin position="31"/>
        <end position="507"/>
    </location>
</feature>
<keyword evidence="6" id="KW-0732">Signal</keyword>
<dbReference type="InterPro" id="IPR009049">
    <property type="entry name" value="Argininosuccinate_lyase"/>
</dbReference>
<evidence type="ECO:0000256" key="3">
    <source>
        <dbReference type="ARBA" id="ARBA00012338"/>
    </source>
</evidence>
<comment type="pathway">
    <text evidence="2">Amino-acid biosynthesis; L-arginine biosynthesis; L-arginine from L-ornithine and carbamoyl phosphate: step 3/3.</text>
</comment>
<evidence type="ECO:0000256" key="4">
    <source>
        <dbReference type="ARBA" id="ARBA00022571"/>
    </source>
</evidence>
<evidence type="ECO:0000256" key="6">
    <source>
        <dbReference type="SAM" id="SignalP"/>
    </source>
</evidence>
<protein>
    <recommendedName>
        <fullName evidence="3">argininosuccinate lyase</fullName>
        <ecNumber evidence="3">4.3.2.1</ecNumber>
    </recommendedName>
</protein>
<keyword evidence="10" id="KW-1185">Reference proteome</keyword>
<dbReference type="EC" id="4.3.2.1" evidence="3"/>
<organism evidence="9 10">
    <name type="scientific">Bordetella genomosp. 5</name>
    <dbReference type="NCBI Taxonomy" id="1395608"/>
    <lineage>
        <taxon>Bacteria</taxon>
        <taxon>Pseudomonadati</taxon>
        <taxon>Pseudomonadota</taxon>
        <taxon>Betaproteobacteria</taxon>
        <taxon>Burkholderiales</taxon>
        <taxon>Alcaligenaceae</taxon>
        <taxon>Bordetella</taxon>
    </lineage>
</organism>
<dbReference type="InterPro" id="IPR022761">
    <property type="entry name" value="Fumarate_lyase_N"/>
</dbReference>
<dbReference type="CDD" id="cd01359">
    <property type="entry name" value="Argininosuccinate_lyase"/>
    <property type="match status" value="1"/>
</dbReference>
<dbReference type="Gene3D" id="1.10.275.10">
    <property type="entry name" value="Fumarase/aspartase (N-terminal domain)"/>
    <property type="match status" value="1"/>
</dbReference>
<sequence length="507" mass="55184">MSAPLFPAHRLARALACSFITLALAGPTLAADAPKRDNFYWLGEFNKASTVMTVEQGIMPQALGVKTAQAVAKVIADGDQPGGKRPGDYLQVEPLITKIAGPDATRMHSGRSRQDILATTRRVMLRDRLLDLYDALNETNARFNTLAARYADVIVPAYTNGVQAQPTTYGHYLLGYSAVLSRDAERVREAYARLNLSPMGSAALGTSSFPVDRKRLADLLGFDGVAENSYDANQLAQIDIGAEAAMLASTMALTVGAFVQDVHTQYHQTKPWLMLQEGKLTGTSSIMPQKRNPYALNVTRLQASDTVGQAITAVMVAHNVTPGMPDYKREQAQDAVIGATDMYRKLSAMLDGLVLNPERALAEVNAEYSTTTELADELQRKADVPFRVGHHFASELVSYGRANDLKPADLPMDQVQRIYTESAKSFGIDNAKLPLTEAQFRESLSARNMVNASLGLGGPQPAEVARMQKAAEARLASDRQWSKDARARLDAAQKRLDDAFAKLAQAR</sequence>
<dbReference type="RefSeq" id="WP_094804389.1">
    <property type="nucleotide sequence ID" value="NZ_NEVP01000016.1"/>
</dbReference>
<dbReference type="EMBL" id="NEVP01000016">
    <property type="protein sequence ID" value="OZI43858.1"/>
    <property type="molecule type" value="Genomic_DNA"/>
</dbReference>
<gene>
    <name evidence="9" type="ORF">CAL25_23315</name>
</gene>
<dbReference type="Proteomes" id="UP000216913">
    <property type="component" value="Unassembled WGS sequence"/>
</dbReference>
<dbReference type="GO" id="GO:0005829">
    <property type="term" value="C:cytosol"/>
    <property type="evidence" value="ECO:0007669"/>
    <property type="project" value="TreeGrafter"/>
</dbReference>
<evidence type="ECO:0000313" key="10">
    <source>
        <dbReference type="Proteomes" id="UP000216913"/>
    </source>
</evidence>
<dbReference type="InterPro" id="IPR029419">
    <property type="entry name" value="Arg_succ_lyase_C"/>
</dbReference>
<keyword evidence="4" id="KW-0028">Amino-acid biosynthesis</keyword>
<dbReference type="InterPro" id="IPR008948">
    <property type="entry name" value="L-Aspartase-like"/>
</dbReference>
<dbReference type="AlphaFoldDB" id="A0A261T2I8"/>
<keyword evidence="4" id="KW-0055">Arginine biosynthesis</keyword>
<dbReference type="PANTHER" id="PTHR43814">
    <property type="entry name" value="ARGININOSUCCINATE LYASE"/>
    <property type="match status" value="1"/>
</dbReference>
<comment type="caution">
    <text evidence="9">The sequence shown here is derived from an EMBL/GenBank/DDBJ whole genome shotgun (WGS) entry which is preliminary data.</text>
</comment>
<evidence type="ECO:0000256" key="2">
    <source>
        <dbReference type="ARBA" id="ARBA00004941"/>
    </source>
</evidence>
<dbReference type="InterPro" id="IPR024083">
    <property type="entry name" value="Fumarase/histidase_N"/>
</dbReference>
<feature type="domain" description="Fumarate lyase N-terminal" evidence="7">
    <location>
        <begin position="104"/>
        <end position="308"/>
    </location>
</feature>
<dbReference type="UniPathway" id="UPA00068">
    <property type="reaction ID" value="UER00114"/>
</dbReference>
<dbReference type="GO" id="GO:0004056">
    <property type="term" value="F:argininosuccinate lyase activity"/>
    <property type="evidence" value="ECO:0007669"/>
    <property type="project" value="UniProtKB-EC"/>
</dbReference>
<dbReference type="SUPFAM" id="SSF48557">
    <property type="entry name" value="L-aspartase-like"/>
    <property type="match status" value="1"/>
</dbReference>
<evidence type="ECO:0000256" key="5">
    <source>
        <dbReference type="ARBA" id="ARBA00023239"/>
    </source>
</evidence>
<proteinExistence type="predicted"/>
<dbReference type="GO" id="GO:0042450">
    <property type="term" value="P:L-arginine biosynthetic process via ornithine"/>
    <property type="evidence" value="ECO:0007669"/>
    <property type="project" value="InterPro"/>
</dbReference>
<evidence type="ECO:0000256" key="1">
    <source>
        <dbReference type="ARBA" id="ARBA00000985"/>
    </source>
</evidence>